<evidence type="ECO:0000256" key="2">
    <source>
        <dbReference type="ARBA" id="ARBA00008779"/>
    </source>
</evidence>
<dbReference type="Gene3D" id="3.40.720.10">
    <property type="entry name" value="Alkaline Phosphatase, subunit A"/>
    <property type="match status" value="1"/>
</dbReference>
<keyword evidence="9" id="KW-1185">Reference proteome</keyword>
<dbReference type="GO" id="GO:0005737">
    <property type="term" value="C:cytoplasm"/>
    <property type="evidence" value="ECO:0007669"/>
    <property type="project" value="UniProtKB-ARBA"/>
</dbReference>
<dbReference type="Pfam" id="PF14707">
    <property type="entry name" value="Sulfatase_C"/>
    <property type="match status" value="1"/>
</dbReference>
<dbReference type="RefSeq" id="XP_022103782.1">
    <property type="nucleotide sequence ID" value="XM_022248090.1"/>
</dbReference>
<keyword evidence="6" id="KW-1133">Transmembrane helix</keyword>
<dbReference type="FunFam" id="3.30.1120.10:FF:000001">
    <property type="entry name" value="Arylsulfatase E"/>
    <property type="match status" value="1"/>
</dbReference>
<dbReference type="KEGG" id="aplc:110986317"/>
<dbReference type="Gene3D" id="3.30.1120.10">
    <property type="match status" value="1"/>
</dbReference>
<evidence type="ECO:0000256" key="6">
    <source>
        <dbReference type="SAM" id="Phobius"/>
    </source>
</evidence>
<keyword evidence="4" id="KW-0378">Hydrolase</keyword>
<dbReference type="SUPFAM" id="SSF53649">
    <property type="entry name" value="Alkaline phosphatase-like"/>
    <property type="match status" value="1"/>
</dbReference>
<dbReference type="GO" id="GO:0012505">
    <property type="term" value="C:endomembrane system"/>
    <property type="evidence" value="ECO:0007669"/>
    <property type="project" value="UniProtKB-ARBA"/>
</dbReference>
<evidence type="ECO:0000256" key="4">
    <source>
        <dbReference type="ARBA" id="ARBA00022801"/>
    </source>
</evidence>
<dbReference type="PROSITE" id="PS00523">
    <property type="entry name" value="SULFATASE_1"/>
    <property type="match status" value="1"/>
</dbReference>
<reference evidence="10" key="1">
    <citation type="submission" date="2025-08" db="UniProtKB">
        <authorList>
            <consortium name="RefSeq"/>
        </authorList>
    </citation>
    <scope>IDENTIFICATION</scope>
</reference>
<dbReference type="PROSITE" id="PS00149">
    <property type="entry name" value="SULFATASE_2"/>
    <property type="match status" value="1"/>
</dbReference>
<keyword evidence="7" id="KW-0732">Signal</keyword>
<evidence type="ECO:0000256" key="1">
    <source>
        <dbReference type="ARBA" id="ARBA00001913"/>
    </source>
</evidence>
<feature type="transmembrane region" description="Helical" evidence="6">
    <location>
        <begin position="187"/>
        <end position="204"/>
    </location>
</feature>
<keyword evidence="6" id="KW-0812">Transmembrane</keyword>
<dbReference type="PANTHER" id="PTHR42693:SF49">
    <property type="entry name" value="SULFATASE N-TERMINAL DOMAIN-CONTAINING PROTEIN"/>
    <property type="match status" value="1"/>
</dbReference>
<dbReference type="PANTHER" id="PTHR42693">
    <property type="entry name" value="ARYLSULFATASE FAMILY MEMBER"/>
    <property type="match status" value="1"/>
</dbReference>
<feature type="signal peptide" evidence="7">
    <location>
        <begin position="1"/>
        <end position="15"/>
    </location>
</feature>
<evidence type="ECO:0000256" key="7">
    <source>
        <dbReference type="SAM" id="SignalP"/>
    </source>
</evidence>
<evidence type="ECO:0000259" key="8">
    <source>
        <dbReference type="Pfam" id="PF00884"/>
    </source>
</evidence>
<evidence type="ECO:0000256" key="3">
    <source>
        <dbReference type="ARBA" id="ARBA00022723"/>
    </source>
</evidence>
<organism evidence="9 10">
    <name type="scientific">Acanthaster planci</name>
    <name type="common">Crown-of-thorns starfish</name>
    <dbReference type="NCBI Taxonomy" id="133434"/>
    <lineage>
        <taxon>Eukaryota</taxon>
        <taxon>Metazoa</taxon>
        <taxon>Echinodermata</taxon>
        <taxon>Eleutherozoa</taxon>
        <taxon>Asterozoa</taxon>
        <taxon>Asteroidea</taxon>
        <taxon>Valvatacea</taxon>
        <taxon>Valvatida</taxon>
        <taxon>Acanthasteridae</taxon>
        <taxon>Acanthaster</taxon>
    </lineage>
</organism>
<comment type="cofactor">
    <cofactor evidence="1">
        <name>Ca(2+)</name>
        <dbReference type="ChEBI" id="CHEBI:29108"/>
    </cofactor>
</comment>
<comment type="similarity">
    <text evidence="2">Belongs to the sulfatase family.</text>
</comment>
<dbReference type="AlphaFoldDB" id="A0A8B7ZFK7"/>
<dbReference type="Proteomes" id="UP000694845">
    <property type="component" value="Unplaced"/>
</dbReference>
<evidence type="ECO:0000256" key="5">
    <source>
        <dbReference type="ARBA" id="ARBA00022837"/>
    </source>
</evidence>
<dbReference type="GO" id="GO:0046872">
    <property type="term" value="F:metal ion binding"/>
    <property type="evidence" value="ECO:0007669"/>
    <property type="project" value="UniProtKB-KW"/>
</dbReference>
<dbReference type="InterPro" id="IPR000917">
    <property type="entry name" value="Sulfatase_N"/>
</dbReference>
<sequence length="604" mass="66955">MELTWLFSTLTLATCCQIFCAGTTGTCTSKKKPNFVIFIMDDVGMGDLGCFGNNTMKTPNIDRLAQEGAKLNHHLALPLCTPSRAALMTGRLPVRYGMGSRHIMRVFTFLSAKAGLPSNETTIAELLKESGYSTGLVGKWHLGSMCETETECSHPNGQGFDYFFGLPLTNLRDCGGKSNVFVAWDPHIYRDIVLTFLVLLWAAYTVRKHGYIGPSGFVMCVAMAAVLCGGFFAFIKSVRMMNCVLMENQRVVEQPLQYNCLTERLNHRAIDFLEQAHDQPFLLVVSFLQAHTALFRSEHFVNHSQHGLYGDVVEEMDWSVGEVLAALKRLGVDDNTFIYLTSDNGGHVEEFSEDGEREGGWNGIFKGGKASTWEGGIRVPTIVKYPGVVAPGSQISEPTQLPDLLPTIAGIVGVQLPNDRVYDGKDLMPLLRGENNRPHHEFMYHYCGSYLHAARYTPSDSDSVYKVHFSSVLHVPGPYGTMGCFGTYACRCTGYSVIQHDPPVVYDLTRDPSEQSPLDPNDPVVREVILRMQDAVSEHQSGVVKQQDQFGVLRLLPRPWKQPCCGTFPFCSCKDSLHSESLTLPSAPVTQPDWVPVAEEIQQS</sequence>
<keyword evidence="6" id="KW-0472">Membrane</keyword>
<dbReference type="Pfam" id="PF00884">
    <property type="entry name" value="Sulfatase"/>
    <property type="match status" value="1"/>
</dbReference>
<evidence type="ECO:0000313" key="9">
    <source>
        <dbReference type="Proteomes" id="UP000694845"/>
    </source>
</evidence>
<protein>
    <submittedName>
        <fullName evidence="10">Steryl-sulfatase-like</fullName>
    </submittedName>
</protein>
<evidence type="ECO:0000313" key="10">
    <source>
        <dbReference type="RefSeq" id="XP_022103782.1"/>
    </source>
</evidence>
<gene>
    <name evidence="10" type="primary">LOC110986317</name>
</gene>
<dbReference type="OMA" id="IAPGLWI"/>
<keyword evidence="5" id="KW-0106">Calcium</keyword>
<feature type="transmembrane region" description="Helical" evidence="6">
    <location>
        <begin position="216"/>
        <end position="235"/>
    </location>
</feature>
<proteinExistence type="inferred from homology"/>
<feature type="domain" description="Sulfatase N-terminal" evidence="8">
    <location>
        <begin position="33"/>
        <end position="414"/>
    </location>
</feature>
<name>A0A8B7ZFK7_ACAPL</name>
<dbReference type="GeneID" id="110986317"/>
<dbReference type="InterPro" id="IPR050738">
    <property type="entry name" value="Sulfatase"/>
</dbReference>
<dbReference type="Gene3D" id="1.10.287.550">
    <property type="entry name" value="Helix hairpin bin"/>
    <property type="match status" value="1"/>
</dbReference>
<feature type="chain" id="PRO_5034114512" evidence="7">
    <location>
        <begin position="16"/>
        <end position="604"/>
    </location>
</feature>
<keyword evidence="3" id="KW-0479">Metal-binding</keyword>
<dbReference type="GO" id="GO:0004065">
    <property type="term" value="F:arylsulfatase activity"/>
    <property type="evidence" value="ECO:0007669"/>
    <property type="project" value="TreeGrafter"/>
</dbReference>
<dbReference type="OrthoDB" id="103349at2759"/>
<dbReference type="InterPro" id="IPR017850">
    <property type="entry name" value="Alkaline_phosphatase_core_sf"/>
</dbReference>
<dbReference type="InterPro" id="IPR024607">
    <property type="entry name" value="Sulfatase_CS"/>
</dbReference>
<accession>A0A8B7ZFK7</accession>